<dbReference type="InterPro" id="IPR046833">
    <property type="entry name" value="ABC_N"/>
</dbReference>
<gene>
    <name evidence="4" type="ORF">CH333_08550</name>
</gene>
<dbReference type="Pfam" id="PF09818">
    <property type="entry name" value="ABC_ATPase"/>
    <property type="match status" value="1"/>
</dbReference>
<dbReference type="InterPro" id="IPR019195">
    <property type="entry name" value="ABC_ATPase_put"/>
</dbReference>
<dbReference type="PANTHER" id="PTHR38149:SF1">
    <property type="entry name" value="ATPASE"/>
    <property type="match status" value="1"/>
</dbReference>
<dbReference type="InterPro" id="IPR049069">
    <property type="entry name" value="MRB1590-like_C"/>
</dbReference>
<organism evidence="4 5">
    <name type="scientific">candidate division WOR-3 bacterium JGI_Cruoil_03_44_89</name>
    <dbReference type="NCBI Taxonomy" id="1973748"/>
    <lineage>
        <taxon>Bacteria</taxon>
        <taxon>Bacteria division WOR-3</taxon>
    </lineage>
</organism>
<feature type="domain" description="ATPase of the ABC class C-terminal" evidence="1">
    <location>
        <begin position="170"/>
        <end position="452"/>
    </location>
</feature>
<evidence type="ECO:0000259" key="1">
    <source>
        <dbReference type="Pfam" id="PF09818"/>
    </source>
</evidence>
<comment type="caution">
    <text evidence="4">The sequence shown here is derived from an EMBL/GenBank/DDBJ whole genome shotgun (WGS) entry which is preliminary data.</text>
</comment>
<dbReference type="PANTHER" id="PTHR38149">
    <property type="entry name" value="ATPASE"/>
    <property type="match status" value="1"/>
</dbReference>
<dbReference type="Proteomes" id="UP000215215">
    <property type="component" value="Unassembled WGS sequence"/>
</dbReference>
<dbReference type="SUPFAM" id="SSF52540">
    <property type="entry name" value="P-loop containing nucleoside triphosphate hydrolases"/>
    <property type="match status" value="1"/>
</dbReference>
<name>A0A235BPV6_UNCW3</name>
<protein>
    <submittedName>
        <fullName evidence="4">ATPase</fullName>
    </submittedName>
</protein>
<feature type="domain" description="MRB1590-like C-terminal" evidence="3">
    <location>
        <begin position="470"/>
        <end position="567"/>
    </location>
</feature>
<feature type="domain" description="ATPase of the ABC class N-terminal" evidence="2">
    <location>
        <begin position="5"/>
        <end position="165"/>
    </location>
</feature>
<dbReference type="Pfam" id="PF20446">
    <property type="entry name" value="ABC_N"/>
    <property type="match status" value="1"/>
</dbReference>
<evidence type="ECO:0000259" key="3">
    <source>
        <dbReference type="Pfam" id="PF21117"/>
    </source>
</evidence>
<dbReference type="Pfam" id="PF21117">
    <property type="entry name" value="MRB1590_C"/>
    <property type="match status" value="1"/>
</dbReference>
<dbReference type="AlphaFoldDB" id="A0A235BPV6"/>
<dbReference type="EMBL" id="NOZQ01000197">
    <property type="protein sequence ID" value="OYD14232.1"/>
    <property type="molecule type" value="Genomic_DNA"/>
</dbReference>
<evidence type="ECO:0000313" key="5">
    <source>
        <dbReference type="Proteomes" id="UP000215215"/>
    </source>
</evidence>
<reference evidence="4 5" key="1">
    <citation type="submission" date="2017-07" db="EMBL/GenBank/DDBJ databases">
        <title>Recovery of genomes from metagenomes via a dereplication, aggregation, and scoring strategy.</title>
        <authorList>
            <person name="Sieber C.M."/>
            <person name="Probst A.J."/>
            <person name="Sharrar A."/>
            <person name="Thomas B.C."/>
            <person name="Hess M."/>
            <person name="Tringe S.G."/>
            <person name="Banfield J.F."/>
        </authorList>
    </citation>
    <scope>NUCLEOTIDE SEQUENCE [LARGE SCALE GENOMIC DNA]</scope>
    <source>
        <strain evidence="4">JGI_Cruoil_03_44_89</strain>
    </source>
</reference>
<sequence length="578" mass="64469">MRAAEELRRILRRIDGRGYKTYKDIEGVYNCGEYVLFVDHVQGDPFASPSRVRVQVPQKVAGFPEDAYHNKSREIALRDFLTRRFFDASTNFCKGRRGTGKSGIISIDRPGQEILERSSAFVTEPYVEVRFVMGLPAFGRTVAGRHAEAMFFEELPQIVRASLFFKHLDESTLYEHIEVAEDADFLRKQLVHLGLVAFVADEAILPRASGVDSRPLTGGRVVPFESPESLRVKVILPNRGAISGMGIPKGVTLVVGGGYHGKSTLVRALELGVYDHIPGDGREFVVTNPYAVKIRAEDGRRIEKVDISPFINNLPFGQNTGAFSTEDASGSTSQATNIIEALEVGVQLLLIDEDTSATNFMIRDHRMQELVSKDKEPITPFIDKVRQLYRDIRVSTILVIGGSGDYFDVADRVLCMVEYKPYDRTKEARAIAKKHTAERKSEGGKHFGGISERIPLAHSFDPSKGRREVKISSKGLQSIAFGTHKIDLGAIGQLVDKSQTRAIGDAIYYATRYMDGRRTLKKIVDAVLRDMEEGLDVLNPRPVGDYAMFRGLELAAAANRLRTLSVRQKRIKEMTNDE</sequence>
<evidence type="ECO:0000313" key="4">
    <source>
        <dbReference type="EMBL" id="OYD14232.1"/>
    </source>
</evidence>
<accession>A0A235BPV6</accession>
<proteinExistence type="predicted"/>
<evidence type="ECO:0000259" key="2">
    <source>
        <dbReference type="Pfam" id="PF20446"/>
    </source>
</evidence>
<dbReference type="InterPro" id="IPR046834">
    <property type="entry name" value="ABC_ATPase_C"/>
</dbReference>
<dbReference type="InterPro" id="IPR027417">
    <property type="entry name" value="P-loop_NTPase"/>
</dbReference>